<accession>A0A5C6DP60</accession>
<feature type="active site" description="Proton acceptor" evidence="1">
    <location>
        <position position="17"/>
    </location>
</feature>
<name>A0A5C6DP60_9BACT</name>
<dbReference type="CDD" id="cd04301">
    <property type="entry name" value="NAT_SF"/>
    <property type="match status" value="1"/>
</dbReference>
<evidence type="ECO:0000256" key="2">
    <source>
        <dbReference type="PIRSR" id="PIRSR620023-2"/>
    </source>
</evidence>
<feature type="binding site" evidence="2">
    <location>
        <position position="257"/>
    </location>
    <ligand>
        <name>substrate</name>
    </ligand>
</feature>
<dbReference type="SUPFAM" id="SSF53756">
    <property type="entry name" value="UDP-Glycosyltransferase/glycogen phosphorylase"/>
    <property type="match status" value="1"/>
</dbReference>
<dbReference type="PANTHER" id="PTHR21015:SF22">
    <property type="entry name" value="GLYCOSYLTRANSFERASE"/>
    <property type="match status" value="1"/>
</dbReference>
<proteinExistence type="predicted"/>
<sequence length="500" mass="55600">MRLLIRADASATIGAGHVMRCLALAQAWQDAGGDVTFVSATLSESLGKRIESEGFELVRTQTIAGSPDDSLQLQKLAKDLDVTAIVIDGYLFGVAYHAALTKLGRTTLAIDDDGHLAEYCTDFVLNQNLGATSSLYADVSPNTRLLLGTRFALLRREFRSFEPRQKEQHNHNRILVTLGAADPDNVLETVVNGLRQLSDRSLRFRVLTGTLNDRHDSLVSLVSGDARFEFIGHVEQMSEMYAWADFAIAAGGSTNWEMCRYGLPRILIVLADNQIGVVQELSHQGIAVNLGSTSDVLPGSVSDAVRRLIEDHEFLDRARKNSEFLVDGQGATRVVDELRRVNRERNEIDGAKSLLLREATLNDWKLLLEWRNDIETREASLNQHSISESEHKAWLNKYLSDPENHLWIAEVNGEPVGTVRLDQGEPRELSWTVAPDARGQGIGRSMVQTVLLTMRSAVHAIARTNNIASCRIARSVGFHVTRSDDEWTEFFYVPKANKND</sequence>
<dbReference type="Proteomes" id="UP000315471">
    <property type="component" value="Unassembled WGS sequence"/>
</dbReference>
<feature type="binding site" evidence="2">
    <location>
        <position position="155"/>
    </location>
    <ligand>
        <name>substrate</name>
    </ligand>
</feature>
<dbReference type="InterPro" id="IPR000182">
    <property type="entry name" value="GNAT_dom"/>
</dbReference>
<evidence type="ECO:0000259" key="3">
    <source>
        <dbReference type="PROSITE" id="PS51186"/>
    </source>
</evidence>
<dbReference type="SUPFAM" id="SSF55729">
    <property type="entry name" value="Acyl-CoA N-acyltransferases (Nat)"/>
    <property type="match status" value="1"/>
</dbReference>
<dbReference type="Gene3D" id="3.40.50.11190">
    <property type="match status" value="1"/>
</dbReference>
<dbReference type="RefSeq" id="WP_146601627.1">
    <property type="nucleotide sequence ID" value="NZ_SJPY01000007.1"/>
</dbReference>
<dbReference type="Pfam" id="PF04101">
    <property type="entry name" value="Glyco_tran_28_C"/>
    <property type="match status" value="1"/>
</dbReference>
<organism evidence="4 5">
    <name type="scientific">Novipirellula aureliae</name>
    <dbReference type="NCBI Taxonomy" id="2527966"/>
    <lineage>
        <taxon>Bacteria</taxon>
        <taxon>Pseudomonadati</taxon>
        <taxon>Planctomycetota</taxon>
        <taxon>Planctomycetia</taxon>
        <taxon>Pirellulales</taxon>
        <taxon>Pirellulaceae</taxon>
        <taxon>Novipirellula</taxon>
    </lineage>
</organism>
<dbReference type="InterPro" id="IPR007235">
    <property type="entry name" value="Glyco_trans_28_C"/>
</dbReference>
<dbReference type="InterPro" id="IPR020023">
    <property type="entry name" value="PseG"/>
</dbReference>
<gene>
    <name evidence="4" type="primary">pseG</name>
    <name evidence="4" type="ORF">Q31b_44550</name>
</gene>
<keyword evidence="4" id="KW-0378">Hydrolase</keyword>
<feature type="domain" description="N-acetyltransferase" evidence="3">
    <location>
        <begin position="354"/>
        <end position="499"/>
    </location>
</feature>
<dbReference type="GO" id="GO:0016747">
    <property type="term" value="F:acyltransferase activity, transferring groups other than amino-acyl groups"/>
    <property type="evidence" value="ECO:0007669"/>
    <property type="project" value="InterPro"/>
</dbReference>
<protein>
    <submittedName>
        <fullName evidence="4">UDP-2,4-diacetamido-2,4, 6-trideoxy-beta-L-altropyranose hydrolase</fullName>
        <ecNumber evidence="4">3.6.1.57</ecNumber>
    </submittedName>
</protein>
<dbReference type="PROSITE" id="PS51186">
    <property type="entry name" value="GNAT"/>
    <property type="match status" value="1"/>
</dbReference>
<dbReference type="OrthoDB" id="9805604at2"/>
<dbReference type="EMBL" id="SJPY01000007">
    <property type="protein sequence ID" value="TWU37667.1"/>
    <property type="molecule type" value="Genomic_DNA"/>
</dbReference>
<dbReference type="PANTHER" id="PTHR21015">
    <property type="entry name" value="UDP-N-ACETYLGLUCOSAMINE--N-ACETYLMURAMYL-(PENTAPEPTIDE) PYROPHOSPHORYL-UNDECAPRENOL N-ACETYLGLUCOSAMINE TRANSFERASE 1"/>
    <property type="match status" value="1"/>
</dbReference>
<reference evidence="4 5" key="1">
    <citation type="submission" date="2019-02" db="EMBL/GenBank/DDBJ databases">
        <title>Deep-cultivation of Planctomycetes and their phenomic and genomic characterization uncovers novel biology.</title>
        <authorList>
            <person name="Wiegand S."/>
            <person name="Jogler M."/>
            <person name="Boedeker C."/>
            <person name="Pinto D."/>
            <person name="Vollmers J."/>
            <person name="Rivas-Marin E."/>
            <person name="Kohn T."/>
            <person name="Peeters S.H."/>
            <person name="Heuer A."/>
            <person name="Rast P."/>
            <person name="Oberbeckmann S."/>
            <person name="Bunk B."/>
            <person name="Jeske O."/>
            <person name="Meyerdierks A."/>
            <person name="Storesund J.E."/>
            <person name="Kallscheuer N."/>
            <person name="Luecker S."/>
            <person name="Lage O.M."/>
            <person name="Pohl T."/>
            <person name="Merkel B.J."/>
            <person name="Hornburger P."/>
            <person name="Mueller R.-W."/>
            <person name="Bruemmer F."/>
            <person name="Labrenz M."/>
            <person name="Spormann A.M."/>
            <person name="Op Den Camp H."/>
            <person name="Overmann J."/>
            <person name="Amann R."/>
            <person name="Jetten M.S.M."/>
            <person name="Mascher T."/>
            <person name="Medema M.H."/>
            <person name="Devos D.P."/>
            <person name="Kaster A.-K."/>
            <person name="Ovreas L."/>
            <person name="Rohde M."/>
            <person name="Galperin M.Y."/>
            <person name="Jogler C."/>
        </authorList>
    </citation>
    <scope>NUCLEOTIDE SEQUENCE [LARGE SCALE GENOMIC DNA]</scope>
    <source>
        <strain evidence="4 5">Q31b</strain>
    </source>
</reference>
<dbReference type="Gene3D" id="3.40.630.30">
    <property type="match status" value="1"/>
</dbReference>
<dbReference type="NCBIfam" id="TIGR03590">
    <property type="entry name" value="PseG"/>
    <property type="match status" value="1"/>
</dbReference>
<dbReference type="AlphaFoldDB" id="A0A5C6DP60"/>
<evidence type="ECO:0000313" key="5">
    <source>
        <dbReference type="Proteomes" id="UP000315471"/>
    </source>
</evidence>
<dbReference type="InterPro" id="IPR016181">
    <property type="entry name" value="Acyl_CoA_acyltransferase"/>
</dbReference>
<dbReference type="GO" id="GO:0016787">
    <property type="term" value="F:hydrolase activity"/>
    <property type="evidence" value="ECO:0007669"/>
    <property type="project" value="UniProtKB-KW"/>
</dbReference>
<dbReference type="EC" id="3.6.1.57" evidence="4"/>
<comment type="caution">
    <text evidence="4">The sequence shown here is derived from an EMBL/GenBank/DDBJ whole genome shotgun (WGS) entry which is preliminary data.</text>
</comment>
<evidence type="ECO:0000313" key="4">
    <source>
        <dbReference type="EMBL" id="TWU37667.1"/>
    </source>
</evidence>
<keyword evidence="5" id="KW-1185">Reference proteome</keyword>
<dbReference type="Pfam" id="PF13302">
    <property type="entry name" value="Acetyltransf_3"/>
    <property type="match status" value="1"/>
</dbReference>
<dbReference type="Gene3D" id="3.40.50.2000">
    <property type="entry name" value="Glycogen Phosphorylase B"/>
    <property type="match status" value="1"/>
</dbReference>
<dbReference type="GO" id="GO:0016758">
    <property type="term" value="F:hexosyltransferase activity"/>
    <property type="evidence" value="ECO:0007669"/>
    <property type="project" value="InterPro"/>
</dbReference>
<evidence type="ECO:0000256" key="1">
    <source>
        <dbReference type="PIRSR" id="PIRSR620023-1"/>
    </source>
</evidence>